<dbReference type="EMBL" id="PKPP01002663">
    <property type="protein sequence ID" value="PWA73859.1"/>
    <property type="molecule type" value="Genomic_DNA"/>
</dbReference>
<dbReference type="Proteomes" id="UP000245207">
    <property type="component" value="Unassembled WGS sequence"/>
</dbReference>
<name>A0A2U1NK22_ARTAN</name>
<dbReference type="AlphaFoldDB" id="A0A2U1NK22"/>
<dbReference type="STRING" id="35608.A0A2U1NK22"/>
<dbReference type="OrthoDB" id="10672561at2759"/>
<evidence type="ECO:0000313" key="1">
    <source>
        <dbReference type="EMBL" id="PWA73859.1"/>
    </source>
</evidence>
<keyword evidence="2" id="KW-1185">Reference proteome</keyword>
<sequence length="177" mass="20245">MSLRSLGFNQRYGNCMSSSCNDEMSNEWKMGHHQHVKEKHHQHGRWQARIGRVARNKDLYLGTFKELAKWSPNDTKPTMVKNSSETLLVITNGACDEFPEMVWTGSQDQQQGAYNILNDSRALQDTSPRETALTLHDFDRGSNENGGDCADLRMITLNEKKSCNVNRDKYEDTMADE</sequence>
<gene>
    <name evidence="1" type="ORF">CTI12_AA257430</name>
</gene>
<dbReference type="PANTHER" id="PTHR32467">
    <property type="entry name" value="AP2-LIKE ETHYLENE-RESPONSIVE TRANSCRIPTION FACTOR"/>
    <property type="match status" value="1"/>
</dbReference>
<accession>A0A2U1NK22</accession>
<comment type="caution">
    <text evidence="1">The sequence shown here is derived from an EMBL/GenBank/DDBJ whole genome shotgun (WGS) entry which is preliminary data.</text>
</comment>
<reference evidence="1 2" key="1">
    <citation type="journal article" date="2018" name="Mol. Plant">
        <title>The genome of Artemisia annua provides insight into the evolution of Asteraceae family and artemisinin biosynthesis.</title>
        <authorList>
            <person name="Shen Q."/>
            <person name="Zhang L."/>
            <person name="Liao Z."/>
            <person name="Wang S."/>
            <person name="Yan T."/>
            <person name="Shi P."/>
            <person name="Liu M."/>
            <person name="Fu X."/>
            <person name="Pan Q."/>
            <person name="Wang Y."/>
            <person name="Lv Z."/>
            <person name="Lu X."/>
            <person name="Zhang F."/>
            <person name="Jiang W."/>
            <person name="Ma Y."/>
            <person name="Chen M."/>
            <person name="Hao X."/>
            <person name="Li L."/>
            <person name="Tang Y."/>
            <person name="Lv G."/>
            <person name="Zhou Y."/>
            <person name="Sun X."/>
            <person name="Brodelius P.E."/>
            <person name="Rose J.K.C."/>
            <person name="Tang K."/>
        </authorList>
    </citation>
    <scope>NUCLEOTIDE SEQUENCE [LARGE SCALE GENOMIC DNA]</scope>
    <source>
        <strain evidence="2">cv. Huhao1</strain>
        <tissue evidence="1">Leaf</tissue>
    </source>
</reference>
<organism evidence="1 2">
    <name type="scientific">Artemisia annua</name>
    <name type="common">Sweet wormwood</name>
    <dbReference type="NCBI Taxonomy" id="35608"/>
    <lineage>
        <taxon>Eukaryota</taxon>
        <taxon>Viridiplantae</taxon>
        <taxon>Streptophyta</taxon>
        <taxon>Embryophyta</taxon>
        <taxon>Tracheophyta</taxon>
        <taxon>Spermatophyta</taxon>
        <taxon>Magnoliopsida</taxon>
        <taxon>eudicotyledons</taxon>
        <taxon>Gunneridae</taxon>
        <taxon>Pentapetalae</taxon>
        <taxon>asterids</taxon>
        <taxon>campanulids</taxon>
        <taxon>Asterales</taxon>
        <taxon>Asteraceae</taxon>
        <taxon>Asteroideae</taxon>
        <taxon>Anthemideae</taxon>
        <taxon>Artemisiinae</taxon>
        <taxon>Artemisia</taxon>
    </lineage>
</organism>
<protein>
    <submittedName>
        <fullName evidence="1">Actin-binding FH2</fullName>
    </submittedName>
</protein>
<proteinExistence type="predicted"/>
<evidence type="ECO:0000313" key="2">
    <source>
        <dbReference type="Proteomes" id="UP000245207"/>
    </source>
</evidence>
<dbReference type="PANTHER" id="PTHR32467:SF90">
    <property type="entry name" value="AP2-LIKE ETHYLENE-RESPONSIVE TRANSCRIPTION FACTOR AIL1"/>
    <property type="match status" value="1"/>
</dbReference>